<sequence length="371" mass="41450">MATKSNDQLDRSFVTADVDELLKRLTVDEKITLLAGKNGWDIKVTDGPNGARGGSFYHMSFDRMYAATFGLPTAIDSMVVGDFEAWMRDHDHLKIPIDHHLACSLDQFSREDAWSACRRQGNHTKEYTMLFVQDLSCGSERYIAKWFTGDKADPLIAGFLPQGAQLFTLYPTRLPLDCQAGFDRCRPESRGCGMPRCGDTNCGSTRGVFGQWHAKIHPRCWSTTLSSVGLCLSWAFWKMAETQREQSINLLKRIHRCTTASDNGDPEAATAFVARFIERVLKSITSASRAVTRHTSPSEPTQREENDNYTRAINDSLDDYLRTAEAPVMDGVIDDAYWRVGAWPQFGGLGFIRASLFSTAPSISGQGEFDL</sequence>
<feature type="compositionally biased region" description="Polar residues" evidence="1">
    <location>
        <begin position="288"/>
        <end position="300"/>
    </location>
</feature>
<evidence type="ECO:0000256" key="1">
    <source>
        <dbReference type="SAM" id="MobiDB-lite"/>
    </source>
</evidence>
<reference evidence="3" key="2">
    <citation type="submission" date="2013-12" db="EMBL/GenBank/DDBJ databases">
        <title>Evolution of pathogenesis and genome organization in the Tremellales.</title>
        <authorList>
            <person name="Cuomo C."/>
            <person name="Litvintseva A."/>
            <person name="Heitman J."/>
            <person name="Chen Y."/>
            <person name="Sun S."/>
            <person name="Springer D."/>
            <person name="Dromer F."/>
            <person name="Young S."/>
            <person name="Zeng Q."/>
            <person name="Chapman S."/>
            <person name="Gujja S."/>
            <person name="Saif S."/>
            <person name="Birren B."/>
        </authorList>
    </citation>
    <scope>NUCLEOTIDE SEQUENCE [LARGE SCALE GENOMIC DNA]</scope>
    <source>
        <strain evidence="3">BCC8398</strain>
    </source>
</reference>
<feature type="region of interest" description="Disordered" evidence="1">
    <location>
        <begin position="288"/>
        <end position="309"/>
    </location>
</feature>
<dbReference type="EMBL" id="KV700130">
    <property type="protein sequence ID" value="OCF32143.1"/>
    <property type="molecule type" value="Genomic_DNA"/>
</dbReference>
<dbReference type="Proteomes" id="UP000092666">
    <property type="component" value="Unassembled WGS sequence"/>
</dbReference>
<proteinExistence type="predicted"/>
<protein>
    <submittedName>
        <fullName evidence="2">Uncharacterized protein</fullName>
    </submittedName>
</protein>
<organism evidence="2 3">
    <name type="scientific">Kwoniella heveanensis BCC8398</name>
    <dbReference type="NCBI Taxonomy" id="1296120"/>
    <lineage>
        <taxon>Eukaryota</taxon>
        <taxon>Fungi</taxon>
        <taxon>Dikarya</taxon>
        <taxon>Basidiomycota</taxon>
        <taxon>Agaricomycotina</taxon>
        <taxon>Tremellomycetes</taxon>
        <taxon>Tremellales</taxon>
        <taxon>Cryptococcaceae</taxon>
        <taxon>Kwoniella</taxon>
    </lineage>
</organism>
<dbReference type="OrthoDB" id="47059at2759"/>
<evidence type="ECO:0000313" key="3">
    <source>
        <dbReference type="Proteomes" id="UP000092666"/>
    </source>
</evidence>
<reference evidence="2 3" key="1">
    <citation type="submission" date="2013-07" db="EMBL/GenBank/DDBJ databases">
        <title>The Genome Sequence of Cryptococcus heveanensis BCC8398.</title>
        <authorList>
            <consortium name="The Broad Institute Genome Sequencing Platform"/>
            <person name="Cuomo C."/>
            <person name="Litvintseva A."/>
            <person name="Chen Y."/>
            <person name="Heitman J."/>
            <person name="Sun S."/>
            <person name="Springer D."/>
            <person name="Dromer F."/>
            <person name="Young S.K."/>
            <person name="Zeng Q."/>
            <person name="Gargeya S."/>
            <person name="Fitzgerald M."/>
            <person name="Abouelleil A."/>
            <person name="Alvarado L."/>
            <person name="Berlin A.M."/>
            <person name="Chapman S.B."/>
            <person name="Dewar J."/>
            <person name="Goldberg J."/>
            <person name="Griggs A."/>
            <person name="Gujja S."/>
            <person name="Hansen M."/>
            <person name="Howarth C."/>
            <person name="Imamovic A."/>
            <person name="Larimer J."/>
            <person name="McCowan C."/>
            <person name="Murphy C."/>
            <person name="Pearson M."/>
            <person name="Priest M."/>
            <person name="Roberts A."/>
            <person name="Saif S."/>
            <person name="Shea T."/>
            <person name="Sykes S."/>
            <person name="Wortman J."/>
            <person name="Nusbaum C."/>
            <person name="Birren B."/>
        </authorList>
    </citation>
    <scope>NUCLEOTIDE SEQUENCE [LARGE SCALE GENOMIC DNA]</scope>
    <source>
        <strain evidence="2 3">BCC8398</strain>
    </source>
</reference>
<gene>
    <name evidence="2" type="ORF">I316_06299</name>
</gene>
<keyword evidence="3" id="KW-1185">Reference proteome</keyword>
<dbReference type="AlphaFoldDB" id="A0A1B9GMD6"/>
<evidence type="ECO:0000313" key="2">
    <source>
        <dbReference type="EMBL" id="OCF32143.1"/>
    </source>
</evidence>
<name>A0A1B9GMD6_9TREE</name>
<accession>A0A1B9GMD6</accession>
<dbReference type="STRING" id="1296120.A0A1B9GMD6"/>